<keyword evidence="5" id="KW-1185">Reference proteome</keyword>
<dbReference type="PATRIC" id="fig|1121865.3.peg.1389"/>
<dbReference type="AlphaFoldDB" id="S0KHZ2"/>
<dbReference type="STRING" id="1121865.OMW_01427"/>
<dbReference type="SUPFAM" id="SSF47413">
    <property type="entry name" value="lambda repressor-like DNA-binding domains"/>
    <property type="match status" value="1"/>
</dbReference>
<dbReference type="Pfam" id="PF01381">
    <property type="entry name" value="HTH_3"/>
    <property type="match status" value="1"/>
</dbReference>
<dbReference type="GO" id="GO:0003677">
    <property type="term" value="F:DNA binding"/>
    <property type="evidence" value="ECO:0007669"/>
    <property type="project" value="UniProtKB-KW"/>
</dbReference>
<name>S0KHZ2_9ENTE</name>
<proteinExistence type="predicted"/>
<reference evidence="4 5" key="1">
    <citation type="submission" date="2013-03" db="EMBL/GenBank/DDBJ databases">
        <title>The Genome Sequence of Enterococcus columbae ATCC_51263 (PacBio/Illumina hybrid assembly).</title>
        <authorList>
            <consortium name="The Broad Institute Genomics Platform"/>
            <consortium name="The Broad Institute Genome Sequencing Center for Infectious Disease"/>
            <person name="Earl A."/>
            <person name="Russ C."/>
            <person name="Gilmore M."/>
            <person name="Surin D."/>
            <person name="Walker B."/>
            <person name="Young S."/>
            <person name="Zeng Q."/>
            <person name="Gargeya S."/>
            <person name="Fitzgerald M."/>
            <person name="Haas B."/>
            <person name="Abouelleil A."/>
            <person name="Allen A.W."/>
            <person name="Alvarado L."/>
            <person name="Arachchi H.M."/>
            <person name="Berlin A.M."/>
            <person name="Chapman S.B."/>
            <person name="Gainer-Dewar J."/>
            <person name="Goldberg J."/>
            <person name="Griggs A."/>
            <person name="Gujja S."/>
            <person name="Hansen M."/>
            <person name="Howarth C."/>
            <person name="Imamovic A."/>
            <person name="Ireland A."/>
            <person name="Larimer J."/>
            <person name="McCowan C."/>
            <person name="Murphy C."/>
            <person name="Pearson M."/>
            <person name="Poon T.W."/>
            <person name="Priest M."/>
            <person name="Roberts A."/>
            <person name="Saif S."/>
            <person name="Shea T."/>
            <person name="Sisk P."/>
            <person name="Sykes S."/>
            <person name="Wortman J."/>
            <person name="Nusbaum C."/>
            <person name="Birren B."/>
        </authorList>
    </citation>
    <scope>NUCLEOTIDE SEQUENCE [LARGE SCALE GENOMIC DNA]</scope>
    <source>
        <strain evidence="4 5">ATCC 51263</strain>
    </source>
</reference>
<feature type="domain" description="HTH cro/C1-type" evidence="3">
    <location>
        <begin position="10"/>
        <end position="64"/>
    </location>
</feature>
<sequence>MDQKKIGSFLKELRNEKNVTQEQLAEVLNVSGRTVSRWETGSNMPDISILVDIADYYDVSISEIINGERKSEIMNKEEREIAKSMSDYATAEKETIFKKMKTLSITGICAVGIYLFLHETGIYASSELLGRITGYFEALIFVVVILMAVFSIGSLGELRRKSMRIFLYDNVPAPYRQILT</sequence>
<evidence type="ECO:0000256" key="2">
    <source>
        <dbReference type="SAM" id="Phobius"/>
    </source>
</evidence>
<evidence type="ECO:0000256" key="1">
    <source>
        <dbReference type="ARBA" id="ARBA00023125"/>
    </source>
</evidence>
<feature type="transmembrane region" description="Helical" evidence="2">
    <location>
        <begin position="103"/>
        <end position="123"/>
    </location>
</feature>
<comment type="caution">
    <text evidence="4">The sequence shown here is derived from an EMBL/GenBank/DDBJ whole genome shotgun (WGS) entry which is preliminary data.</text>
</comment>
<keyword evidence="2" id="KW-0472">Membrane</keyword>
<dbReference type="Proteomes" id="UP000014113">
    <property type="component" value="Unassembled WGS sequence"/>
</dbReference>
<dbReference type="CDD" id="cd00093">
    <property type="entry name" value="HTH_XRE"/>
    <property type="match status" value="1"/>
</dbReference>
<accession>S0KHZ2</accession>
<gene>
    <name evidence="4" type="ORF">I568_02041</name>
</gene>
<dbReference type="EMBL" id="ASWJ01000009">
    <property type="protein sequence ID" value="EOW80341.1"/>
    <property type="molecule type" value="Genomic_DNA"/>
</dbReference>
<dbReference type="PANTHER" id="PTHR46558">
    <property type="entry name" value="TRACRIPTIONAL REGULATORY PROTEIN-RELATED-RELATED"/>
    <property type="match status" value="1"/>
</dbReference>
<dbReference type="OrthoDB" id="9805856at2"/>
<dbReference type="Gene3D" id="1.10.260.40">
    <property type="entry name" value="lambda repressor-like DNA-binding domains"/>
    <property type="match status" value="1"/>
</dbReference>
<evidence type="ECO:0000259" key="3">
    <source>
        <dbReference type="PROSITE" id="PS50943"/>
    </source>
</evidence>
<evidence type="ECO:0000313" key="4">
    <source>
        <dbReference type="EMBL" id="EOW80341.1"/>
    </source>
</evidence>
<evidence type="ECO:0000313" key="5">
    <source>
        <dbReference type="Proteomes" id="UP000014113"/>
    </source>
</evidence>
<dbReference type="InterPro" id="IPR001387">
    <property type="entry name" value="Cro/C1-type_HTH"/>
</dbReference>
<organism evidence="4 5">
    <name type="scientific">Enterococcus columbae DSM 7374 = ATCC 51263</name>
    <dbReference type="NCBI Taxonomy" id="1121865"/>
    <lineage>
        <taxon>Bacteria</taxon>
        <taxon>Bacillati</taxon>
        <taxon>Bacillota</taxon>
        <taxon>Bacilli</taxon>
        <taxon>Lactobacillales</taxon>
        <taxon>Enterococcaceae</taxon>
        <taxon>Enterococcus</taxon>
    </lineage>
</organism>
<dbReference type="PANTHER" id="PTHR46558:SF11">
    <property type="entry name" value="HTH-TYPE TRANSCRIPTIONAL REGULATOR XRE"/>
    <property type="match status" value="1"/>
</dbReference>
<dbReference type="RefSeq" id="WP_016183567.1">
    <property type="nucleotide sequence ID" value="NZ_JXKI01000004.1"/>
</dbReference>
<feature type="transmembrane region" description="Helical" evidence="2">
    <location>
        <begin position="135"/>
        <end position="155"/>
    </location>
</feature>
<keyword evidence="2" id="KW-1133">Transmembrane helix</keyword>
<dbReference type="eggNOG" id="COG1396">
    <property type="taxonomic scope" value="Bacteria"/>
</dbReference>
<dbReference type="InterPro" id="IPR010982">
    <property type="entry name" value="Lambda_DNA-bd_dom_sf"/>
</dbReference>
<protein>
    <recommendedName>
        <fullName evidence="3">HTH cro/C1-type domain-containing protein</fullName>
    </recommendedName>
</protein>
<dbReference type="SMART" id="SM00530">
    <property type="entry name" value="HTH_XRE"/>
    <property type="match status" value="1"/>
</dbReference>
<keyword evidence="2" id="KW-0812">Transmembrane</keyword>
<dbReference type="PROSITE" id="PS50943">
    <property type="entry name" value="HTH_CROC1"/>
    <property type="match status" value="1"/>
</dbReference>
<keyword evidence="1" id="KW-0238">DNA-binding</keyword>